<comment type="catalytic activity">
    <reaction evidence="4">
        <text>L-phenylalanyl-tRNA(Phe) + an N-terminal L-alpha-aminoacyl-[protein] = an N-terminal L-phenylalanyl-L-alpha-aminoacyl-[protein] + tRNA(Phe)</text>
        <dbReference type="Rhea" id="RHEA:43632"/>
        <dbReference type="Rhea" id="RHEA-COMP:9668"/>
        <dbReference type="Rhea" id="RHEA-COMP:9699"/>
        <dbReference type="Rhea" id="RHEA-COMP:10636"/>
        <dbReference type="Rhea" id="RHEA-COMP:10637"/>
        <dbReference type="ChEBI" id="CHEBI:78442"/>
        <dbReference type="ChEBI" id="CHEBI:78531"/>
        <dbReference type="ChEBI" id="CHEBI:78597"/>
        <dbReference type="ChEBI" id="CHEBI:83561"/>
        <dbReference type="EC" id="2.3.2.6"/>
    </reaction>
</comment>
<dbReference type="NCBIfam" id="TIGR00667">
    <property type="entry name" value="aat"/>
    <property type="match status" value="1"/>
</dbReference>
<dbReference type="RefSeq" id="WP_173780505.1">
    <property type="nucleotide sequence ID" value="NZ_JABSNO010000035.1"/>
</dbReference>
<keyword evidence="1 4" id="KW-0963">Cytoplasm</keyword>
<dbReference type="HAMAP" id="MF_00688">
    <property type="entry name" value="Leu_Phe_trans"/>
    <property type="match status" value="1"/>
</dbReference>
<dbReference type="PANTHER" id="PTHR30098:SF2">
    <property type="entry name" value="LEUCYL_PHENYLALANYL-TRNA--PROTEIN TRANSFERASE"/>
    <property type="match status" value="1"/>
</dbReference>
<keyword evidence="6" id="KW-1185">Reference proteome</keyword>
<dbReference type="EC" id="2.3.2.6" evidence="4"/>
<dbReference type="GO" id="GO:0030163">
    <property type="term" value="P:protein catabolic process"/>
    <property type="evidence" value="ECO:0007669"/>
    <property type="project" value="UniProtKB-UniRule"/>
</dbReference>
<comment type="caution">
    <text evidence="5">The sequence shown here is derived from an EMBL/GenBank/DDBJ whole genome shotgun (WGS) entry which is preliminary data.</text>
</comment>
<evidence type="ECO:0000313" key="6">
    <source>
        <dbReference type="Proteomes" id="UP000610746"/>
    </source>
</evidence>
<dbReference type="InterPro" id="IPR016181">
    <property type="entry name" value="Acyl_CoA_acyltransferase"/>
</dbReference>
<comment type="catalytic activity">
    <reaction evidence="4">
        <text>N-terminal L-arginyl-[protein] + L-leucyl-tRNA(Leu) = N-terminal L-leucyl-L-arginyl-[protein] + tRNA(Leu) + H(+)</text>
        <dbReference type="Rhea" id="RHEA:50416"/>
        <dbReference type="Rhea" id="RHEA-COMP:9613"/>
        <dbReference type="Rhea" id="RHEA-COMP:9622"/>
        <dbReference type="Rhea" id="RHEA-COMP:12672"/>
        <dbReference type="Rhea" id="RHEA-COMP:12673"/>
        <dbReference type="ChEBI" id="CHEBI:15378"/>
        <dbReference type="ChEBI" id="CHEBI:64719"/>
        <dbReference type="ChEBI" id="CHEBI:78442"/>
        <dbReference type="ChEBI" id="CHEBI:78494"/>
        <dbReference type="ChEBI" id="CHEBI:133044"/>
        <dbReference type="EC" id="2.3.2.6"/>
    </reaction>
</comment>
<evidence type="ECO:0000313" key="5">
    <source>
        <dbReference type="EMBL" id="NRS93968.1"/>
    </source>
</evidence>
<evidence type="ECO:0000256" key="4">
    <source>
        <dbReference type="HAMAP-Rule" id="MF_00688"/>
    </source>
</evidence>
<comment type="similarity">
    <text evidence="4">Belongs to the L/F-transferase family.</text>
</comment>
<organism evidence="5 6">
    <name type="scientific">Frigoriflavimonas asaccharolytica</name>
    <dbReference type="NCBI Taxonomy" id="2735899"/>
    <lineage>
        <taxon>Bacteria</taxon>
        <taxon>Pseudomonadati</taxon>
        <taxon>Bacteroidota</taxon>
        <taxon>Flavobacteriia</taxon>
        <taxon>Flavobacteriales</taxon>
        <taxon>Weeksellaceae</taxon>
        <taxon>Frigoriflavimonas</taxon>
    </lineage>
</organism>
<dbReference type="Proteomes" id="UP000610746">
    <property type="component" value="Unassembled WGS sequence"/>
</dbReference>
<comment type="subcellular location">
    <subcellularLocation>
        <location evidence="4">Cytoplasm</location>
    </subcellularLocation>
</comment>
<keyword evidence="3 4" id="KW-0012">Acyltransferase</keyword>
<keyword evidence="2 4" id="KW-0808">Transferase</keyword>
<dbReference type="InterPro" id="IPR042203">
    <property type="entry name" value="Leu/Phe-tRNA_Trfase_C"/>
</dbReference>
<gene>
    <name evidence="4" type="primary">aat</name>
    <name evidence="5" type="ORF">HNQ03_003060</name>
</gene>
<dbReference type="Gene3D" id="3.40.630.70">
    <property type="entry name" value="Leucyl/phenylalanyl-tRNA-protein transferase, C-terminal domain"/>
    <property type="match status" value="1"/>
</dbReference>
<comment type="catalytic activity">
    <reaction evidence="4">
        <text>N-terminal L-lysyl-[protein] + L-leucyl-tRNA(Leu) = N-terminal L-leucyl-L-lysyl-[protein] + tRNA(Leu) + H(+)</text>
        <dbReference type="Rhea" id="RHEA:12340"/>
        <dbReference type="Rhea" id="RHEA-COMP:9613"/>
        <dbReference type="Rhea" id="RHEA-COMP:9622"/>
        <dbReference type="Rhea" id="RHEA-COMP:12670"/>
        <dbReference type="Rhea" id="RHEA-COMP:12671"/>
        <dbReference type="ChEBI" id="CHEBI:15378"/>
        <dbReference type="ChEBI" id="CHEBI:65249"/>
        <dbReference type="ChEBI" id="CHEBI:78442"/>
        <dbReference type="ChEBI" id="CHEBI:78494"/>
        <dbReference type="ChEBI" id="CHEBI:133043"/>
        <dbReference type="EC" id="2.3.2.6"/>
    </reaction>
</comment>
<protein>
    <recommendedName>
        <fullName evidence="4">Leucyl/phenylalanyl-tRNA--protein transferase</fullName>
        <ecNumber evidence="4">2.3.2.6</ecNumber>
    </recommendedName>
    <alternativeName>
        <fullName evidence="4">L/F-transferase</fullName>
    </alternativeName>
    <alternativeName>
        <fullName evidence="4">Leucyltransferase</fullName>
    </alternativeName>
    <alternativeName>
        <fullName evidence="4">Phenyalanyltransferase</fullName>
    </alternativeName>
</protein>
<dbReference type="InterPro" id="IPR042221">
    <property type="entry name" value="Leu/Phe-tRNA_Trfase_N"/>
</dbReference>
<evidence type="ECO:0000256" key="1">
    <source>
        <dbReference type="ARBA" id="ARBA00022490"/>
    </source>
</evidence>
<dbReference type="AlphaFoldDB" id="A0A8J8GAD9"/>
<dbReference type="GO" id="GO:0008914">
    <property type="term" value="F:leucyl-tRNA--protein transferase activity"/>
    <property type="evidence" value="ECO:0007669"/>
    <property type="project" value="UniProtKB-UniRule"/>
</dbReference>
<comment type="function">
    <text evidence="4">Functions in the N-end rule pathway of protein degradation where it conjugates Leu, Phe and, less efficiently, Met from aminoacyl-tRNAs to the N-termini of proteins containing an N-terminal arginine or lysine.</text>
</comment>
<dbReference type="Pfam" id="PF03588">
    <property type="entry name" value="Leu_Phe_trans"/>
    <property type="match status" value="1"/>
</dbReference>
<dbReference type="Gene3D" id="3.30.70.3550">
    <property type="entry name" value="Leucyl/phenylalanyl-tRNA-protein transferase, N-terminal domain"/>
    <property type="match status" value="1"/>
</dbReference>
<accession>A0A8J8GAD9</accession>
<dbReference type="PANTHER" id="PTHR30098">
    <property type="entry name" value="LEUCYL/PHENYLALANYL-TRNA--PROTEIN TRANSFERASE"/>
    <property type="match status" value="1"/>
</dbReference>
<dbReference type="InterPro" id="IPR004616">
    <property type="entry name" value="Leu/Phe-tRNA_Trfase"/>
</dbReference>
<dbReference type="EMBL" id="JABSNO010000035">
    <property type="protein sequence ID" value="NRS93968.1"/>
    <property type="molecule type" value="Genomic_DNA"/>
</dbReference>
<proteinExistence type="inferred from homology"/>
<reference evidence="5" key="1">
    <citation type="submission" date="2020-05" db="EMBL/GenBank/DDBJ databases">
        <title>Genomic Encyclopedia of Type Strains, Phase IV (KMG-V): Genome sequencing to study the core and pangenomes of soil and plant-associated prokaryotes.</title>
        <authorList>
            <person name="Whitman W."/>
        </authorList>
    </citation>
    <scope>NUCLEOTIDE SEQUENCE</scope>
    <source>
        <strain evidence="5">16F</strain>
    </source>
</reference>
<dbReference type="SUPFAM" id="SSF55729">
    <property type="entry name" value="Acyl-CoA N-acyltransferases (Nat)"/>
    <property type="match status" value="1"/>
</dbReference>
<name>A0A8J8GAD9_9FLAO</name>
<evidence type="ECO:0000256" key="3">
    <source>
        <dbReference type="ARBA" id="ARBA00023315"/>
    </source>
</evidence>
<evidence type="ECO:0000256" key="2">
    <source>
        <dbReference type="ARBA" id="ARBA00022679"/>
    </source>
</evidence>
<sequence>MIRLSPDEISFPDPRAYNPDEGIIALGGDLSTERVLFAYECGLFPWYNPTEEILWWCPDPRCVLFPQDLKISKSMRKVFRDGVFTFTENQCFYEVMENCQKIKRKDEDGTWISSDFLKTYHDLHLMGIAKSVEVWQNGALVGGFYGLIINKIFCGESMFAHVSNASKAGFIYFVEKYKDVFSLIDCQVKTNHLVSLGATEISKIEYLDNLDRK</sequence>
<dbReference type="GO" id="GO:0005737">
    <property type="term" value="C:cytoplasm"/>
    <property type="evidence" value="ECO:0007669"/>
    <property type="project" value="UniProtKB-SubCell"/>
</dbReference>